<feature type="transmembrane region" description="Helical" evidence="2">
    <location>
        <begin position="33"/>
        <end position="54"/>
    </location>
</feature>
<protein>
    <recommendedName>
        <fullName evidence="5">ATP synthase protein I</fullName>
    </recommendedName>
</protein>
<keyword evidence="4" id="KW-1185">Reference proteome</keyword>
<comment type="caution">
    <text evidence="3">The sequence shown here is derived from an EMBL/GenBank/DDBJ whole genome shotgun (WGS) entry which is preliminary data.</text>
</comment>
<evidence type="ECO:0000313" key="3">
    <source>
        <dbReference type="EMBL" id="GAA2112760.1"/>
    </source>
</evidence>
<evidence type="ECO:0000256" key="2">
    <source>
        <dbReference type="SAM" id="Phobius"/>
    </source>
</evidence>
<feature type="transmembrane region" description="Helical" evidence="2">
    <location>
        <begin position="91"/>
        <end position="114"/>
    </location>
</feature>
<reference evidence="4" key="1">
    <citation type="journal article" date="2019" name="Int. J. Syst. Evol. Microbiol.">
        <title>The Global Catalogue of Microorganisms (GCM) 10K type strain sequencing project: providing services to taxonomists for standard genome sequencing and annotation.</title>
        <authorList>
            <consortium name="The Broad Institute Genomics Platform"/>
            <consortium name="The Broad Institute Genome Sequencing Center for Infectious Disease"/>
            <person name="Wu L."/>
            <person name="Ma J."/>
        </authorList>
    </citation>
    <scope>NUCLEOTIDE SEQUENCE [LARGE SCALE GENOMIC DNA]</scope>
    <source>
        <strain evidence="4">JCM 13813</strain>
    </source>
</reference>
<dbReference type="Proteomes" id="UP001501161">
    <property type="component" value="Unassembled WGS sequence"/>
</dbReference>
<feature type="transmembrane region" description="Helical" evidence="2">
    <location>
        <begin position="60"/>
        <end position="84"/>
    </location>
</feature>
<keyword evidence="2" id="KW-1133">Transmembrane helix</keyword>
<dbReference type="EMBL" id="BAAAMQ010000015">
    <property type="protein sequence ID" value="GAA2112760.1"/>
    <property type="molecule type" value="Genomic_DNA"/>
</dbReference>
<accession>A0ABP5J5W3</accession>
<evidence type="ECO:0008006" key="5">
    <source>
        <dbReference type="Google" id="ProtNLM"/>
    </source>
</evidence>
<sequence>MIVFTSTQTDLHGQAADMTTESKNRTRSGLSPLTAALGSALVAVLLLGLLAAVLDGRPAVVGALVGGGVTLAVFALGTGTVSLVARLVPAASLLVALMTYVLQLLVLALVVASIERADMGAATLSRGWFAAGVITVTLLWMAGQLVAATRQRIPVYTDSEADRLVDHPGGER</sequence>
<evidence type="ECO:0000256" key="1">
    <source>
        <dbReference type="SAM" id="MobiDB-lite"/>
    </source>
</evidence>
<keyword evidence="2" id="KW-0472">Membrane</keyword>
<feature type="transmembrane region" description="Helical" evidence="2">
    <location>
        <begin position="126"/>
        <end position="147"/>
    </location>
</feature>
<name>A0ABP5J5W3_9ACTN</name>
<organism evidence="3 4">
    <name type="scientific">Nocardioides furvisabuli</name>
    <dbReference type="NCBI Taxonomy" id="375542"/>
    <lineage>
        <taxon>Bacteria</taxon>
        <taxon>Bacillati</taxon>
        <taxon>Actinomycetota</taxon>
        <taxon>Actinomycetes</taxon>
        <taxon>Propionibacteriales</taxon>
        <taxon>Nocardioidaceae</taxon>
        <taxon>Nocardioides</taxon>
    </lineage>
</organism>
<evidence type="ECO:0000313" key="4">
    <source>
        <dbReference type="Proteomes" id="UP001501161"/>
    </source>
</evidence>
<proteinExistence type="predicted"/>
<keyword evidence="2" id="KW-0812">Transmembrane</keyword>
<feature type="region of interest" description="Disordered" evidence="1">
    <location>
        <begin position="1"/>
        <end position="26"/>
    </location>
</feature>
<gene>
    <name evidence="3" type="ORF">GCM10009726_29750</name>
</gene>